<evidence type="ECO:0000256" key="1">
    <source>
        <dbReference type="SAM" id="MobiDB-lite"/>
    </source>
</evidence>
<gene>
    <name evidence="3" type="ORF">HDK90DRAFT_173960</name>
</gene>
<proteinExistence type="predicted"/>
<keyword evidence="4" id="KW-1185">Reference proteome</keyword>
<comment type="caution">
    <text evidence="3">The sequence shown here is derived from an EMBL/GenBank/DDBJ whole genome shotgun (WGS) entry which is preliminary data.</text>
</comment>
<evidence type="ECO:0000313" key="4">
    <source>
        <dbReference type="Proteomes" id="UP001492380"/>
    </source>
</evidence>
<feature type="region of interest" description="Disordered" evidence="1">
    <location>
        <begin position="226"/>
        <end position="255"/>
    </location>
</feature>
<feature type="chain" id="PRO_5046539483" description="Lytic polysaccharide monooxygenase" evidence="2">
    <location>
        <begin position="22"/>
        <end position="348"/>
    </location>
</feature>
<dbReference type="PANTHER" id="PTHR36182:SF2">
    <property type="entry name" value="LYTIC POLYSACCHARIDE MONOOXYGENASE"/>
    <property type="match status" value="1"/>
</dbReference>
<dbReference type="EMBL" id="JBBWRZ010000003">
    <property type="protein sequence ID" value="KAK8240137.1"/>
    <property type="molecule type" value="Genomic_DNA"/>
</dbReference>
<evidence type="ECO:0000313" key="3">
    <source>
        <dbReference type="EMBL" id="KAK8240137.1"/>
    </source>
</evidence>
<protein>
    <recommendedName>
        <fullName evidence="5">Lytic polysaccharide monooxygenase</fullName>
    </recommendedName>
</protein>
<feature type="region of interest" description="Disordered" evidence="1">
    <location>
        <begin position="273"/>
        <end position="305"/>
    </location>
</feature>
<keyword evidence="2" id="KW-0732">Signal</keyword>
<dbReference type="Proteomes" id="UP001492380">
    <property type="component" value="Unassembled WGS sequence"/>
</dbReference>
<organism evidence="3 4">
    <name type="scientific">Phyllosticta capitalensis</name>
    <dbReference type="NCBI Taxonomy" id="121624"/>
    <lineage>
        <taxon>Eukaryota</taxon>
        <taxon>Fungi</taxon>
        <taxon>Dikarya</taxon>
        <taxon>Ascomycota</taxon>
        <taxon>Pezizomycotina</taxon>
        <taxon>Dothideomycetes</taxon>
        <taxon>Dothideomycetes incertae sedis</taxon>
        <taxon>Botryosphaeriales</taxon>
        <taxon>Phyllostictaceae</taxon>
        <taxon>Phyllosticta</taxon>
    </lineage>
</organism>
<evidence type="ECO:0000256" key="2">
    <source>
        <dbReference type="SAM" id="SignalP"/>
    </source>
</evidence>
<feature type="compositionally biased region" description="Low complexity" evidence="1">
    <location>
        <begin position="227"/>
        <end position="255"/>
    </location>
</feature>
<sequence length="348" mass="35205">MAPLASTLLFATALMTSMVRGHMIMTNPVPYGKSSLNNSPLSSTGSDFPCKQRSGVYDISTMNKMAVGEDQTLSFQGSAVHGGGSCQLSVSLDTEPTKSSTFKVIKSFEGGCPGADGGPSTFKFSIPKGFPNGKATFAWTWFNRIGNREMYMNCAPITVTGGSDSKDEYNKLPDMFVANVPQGSSCSTKESGDVIFPNPGQTVQKIGSGPFYAAVGSNCQSYGKAGSGSSDSSGASGSSPAVMAPGASSAAATTPTKSTLATVYTQTTPAANANNTPVVVNTPGGAVNTPGATPAASTPLSSGSSSCSSNGAIVCNGTDKFGICNNGQVAWQSVAPGTKCSNGSISKV</sequence>
<accession>A0ABR1YWK7</accession>
<name>A0ABR1YWK7_9PEZI</name>
<evidence type="ECO:0008006" key="5">
    <source>
        <dbReference type="Google" id="ProtNLM"/>
    </source>
</evidence>
<feature type="signal peptide" evidence="2">
    <location>
        <begin position="1"/>
        <end position="21"/>
    </location>
</feature>
<dbReference type="Gene3D" id="2.70.50.70">
    <property type="match status" value="1"/>
</dbReference>
<reference evidence="3 4" key="1">
    <citation type="submission" date="2024-04" db="EMBL/GenBank/DDBJ databases">
        <title>Phyllosticta paracitricarpa is synonymous to the EU quarantine fungus P. citricarpa based on phylogenomic analyses.</title>
        <authorList>
            <consortium name="Lawrence Berkeley National Laboratory"/>
            <person name="Van Ingen-Buijs V.A."/>
            <person name="Van Westerhoven A.C."/>
            <person name="Haridas S."/>
            <person name="Skiadas P."/>
            <person name="Martin F."/>
            <person name="Groenewald J.Z."/>
            <person name="Crous P.W."/>
            <person name="Seidl M.F."/>
        </authorList>
    </citation>
    <scope>NUCLEOTIDE SEQUENCE [LARGE SCALE GENOMIC DNA]</scope>
    <source>
        <strain evidence="3 4">CBS 123374</strain>
    </source>
</reference>
<dbReference type="PANTHER" id="PTHR36182">
    <property type="entry name" value="PROTEIN, PUTATIVE (AFU_ORTHOLOGUE AFUA_6G10930)-RELATED"/>
    <property type="match status" value="1"/>
</dbReference>